<dbReference type="InterPro" id="IPR018522">
    <property type="entry name" value="TopoIIA_CS"/>
</dbReference>
<dbReference type="SUPFAM" id="SSF56719">
    <property type="entry name" value="Type II DNA topoisomerase"/>
    <property type="match status" value="1"/>
</dbReference>
<dbReference type="SUPFAM" id="SSF54211">
    <property type="entry name" value="Ribosomal protein S5 domain 2-like"/>
    <property type="match status" value="1"/>
</dbReference>
<evidence type="ECO:0000256" key="10">
    <source>
        <dbReference type="ARBA" id="ARBA00023235"/>
    </source>
</evidence>
<dbReference type="PROSITE" id="PS50880">
    <property type="entry name" value="TOPRIM"/>
    <property type="match status" value="1"/>
</dbReference>
<keyword evidence="5 11" id="KW-0547">Nucleotide-binding</keyword>
<evidence type="ECO:0000256" key="12">
    <source>
        <dbReference type="SAM" id="MobiDB-lite"/>
    </source>
</evidence>
<dbReference type="PANTHER" id="PTHR45866">
    <property type="entry name" value="DNA GYRASE/TOPOISOMERASE SUBUNIT B"/>
    <property type="match status" value="1"/>
</dbReference>
<dbReference type="InterPro" id="IPR013760">
    <property type="entry name" value="Topo_IIA-like_dom_sf"/>
</dbReference>
<dbReference type="PRINTS" id="PR01159">
    <property type="entry name" value="DNAGYRASEB"/>
</dbReference>
<feature type="signal peptide" evidence="13">
    <location>
        <begin position="1"/>
        <end position="27"/>
    </location>
</feature>
<keyword evidence="7" id="KW-0460">Magnesium</keyword>
<keyword evidence="8 11" id="KW-0799">Topoisomerase</keyword>
<dbReference type="GO" id="GO:0006265">
    <property type="term" value="P:DNA topological change"/>
    <property type="evidence" value="ECO:0007669"/>
    <property type="project" value="UniProtKB-UniRule"/>
</dbReference>
<name>A0A8J5XBA1_DIALT</name>
<evidence type="ECO:0000256" key="11">
    <source>
        <dbReference type="RuleBase" id="RU362094"/>
    </source>
</evidence>
<evidence type="ECO:0000256" key="9">
    <source>
        <dbReference type="ARBA" id="ARBA00023125"/>
    </source>
</evidence>
<evidence type="ECO:0000256" key="6">
    <source>
        <dbReference type="ARBA" id="ARBA00022840"/>
    </source>
</evidence>
<evidence type="ECO:0000256" key="3">
    <source>
        <dbReference type="ARBA" id="ARBA00010708"/>
    </source>
</evidence>
<feature type="compositionally biased region" description="Low complexity" evidence="12">
    <location>
        <begin position="341"/>
        <end position="365"/>
    </location>
</feature>
<dbReference type="Proteomes" id="UP000751190">
    <property type="component" value="Unassembled WGS sequence"/>
</dbReference>
<keyword evidence="13" id="KW-0732">Signal</keyword>
<feature type="chain" id="PRO_5035288852" description="DNA topoisomerase 2" evidence="13">
    <location>
        <begin position="28"/>
        <end position="863"/>
    </location>
</feature>
<dbReference type="EC" id="5.6.2.2" evidence="11"/>
<dbReference type="GO" id="GO:0005524">
    <property type="term" value="F:ATP binding"/>
    <property type="evidence" value="ECO:0007669"/>
    <property type="project" value="UniProtKB-UniRule"/>
</dbReference>
<dbReference type="InterPro" id="IPR006171">
    <property type="entry name" value="TOPRIM_dom"/>
</dbReference>
<reference evidence="15" key="1">
    <citation type="submission" date="2021-05" db="EMBL/GenBank/DDBJ databases">
        <title>The genome of the haptophyte Pavlova lutheri (Diacronema luteri, Pavlovales) - a model for lipid biosynthesis in eukaryotic algae.</title>
        <authorList>
            <person name="Hulatt C.J."/>
            <person name="Posewitz M.C."/>
        </authorList>
    </citation>
    <scope>NUCLEOTIDE SEQUENCE</scope>
    <source>
        <strain evidence="15">NIVA-4/92</strain>
    </source>
</reference>
<dbReference type="SMART" id="SM00433">
    <property type="entry name" value="TOP2c"/>
    <property type="match status" value="1"/>
</dbReference>
<dbReference type="EMBL" id="JAGTXO010000016">
    <property type="protein sequence ID" value="KAG8463383.1"/>
    <property type="molecule type" value="Genomic_DNA"/>
</dbReference>
<dbReference type="GO" id="GO:0003677">
    <property type="term" value="F:DNA binding"/>
    <property type="evidence" value="ECO:0007669"/>
    <property type="project" value="UniProtKB-UniRule"/>
</dbReference>
<evidence type="ECO:0000256" key="8">
    <source>
        <dbReference type="ARBA" id="ARBA00023029"/>
    </source>
</evidence>
<dbReference type="InterPro" id="IPR036890">
    <property type="entry name" value="HATPase_C_sf"/>
</dbReference>
<organism evidence="15 16">
    <name type="scientific">Diacronema lutheri</name>
    <name type="common">Unicellular marine alga</name>
    <name type="synonym">Monochrysis lutheri</name>
    <dbReference type="NCBI Taxonomy" id="2081491"/>
    <lineage>
        <taxon>Eukaryota</taxon>
        <taxon>Haptista</taxon>
        <taxon>Haptophyta</taxon>
        <taxon>Pavlovophyceae</taxon>
        <taxon>Pavlovales</taxon>
        <taxon>Pavlovaceae</taxon>
        <taxon>Diacronema</taxon>
    </lineage>
</organism>
<dbReference type="InterPro" id="IPR020568">
    <property type="entry name" value="Ribosomal_Su5_D2-typ_SF"/>
</dbReference>
<evidence type="ECO:0000256" key="5">
    <source>
        <dbReference type="ARBA" id="ARBA00022741"/>
    </source>
</evidence>
<proteinExistence type="inferred from homology"/>
<dbReference type="OrthoDB" id="276498at2759"/>
<dbReference type="Pfam" id="PF00204">
    <property type="entry name" value="DNA_gyraseB"/>
    <property type="match status" value="2"/>
</dbReference>
<comment type="similarity">
    <text evidence="11">Belongs to the type II topoisomerase family.</text>
</comment>
<evidence type="ECO:0000313" key="16">
    <source>
        <dbReference type="Proteomes" id="UP000751190"/>
    </source>
</evidence>
<dbReference type="CDD" id="cd16928">
    <property type="entry name" value="HATPase_GyrB-like"/>
    <property type="match status" value="1"/>
</dbReference>
<comment type="catalytic activity">
    <reaction evidence="1 11">
        <text>ATP-dependent breakage, passage and rejoining of double-stranded DNA.</text>
        <dbReference type="EC" id="5.6.2.2"/>
    </reaction>
</comment>
<evidence type="ECO:0000256" key="4">
    <source>
        <dbReference type="ARBA" id="ARBA00022723"/>
    </source>
</evidence>
<keyword evidence="6 11" id="KW-0067">ATP-binding</keyword>
<evidence type="ECO:0000256" key="13">
    <source>
        <dbReference type="SAM" id="SignalP"/>
    </source>
</evidence>
<dbReference type="InterPro" id="IPR000565">
    <property type="entry name" value="Topo_IIA_B"/>
</dbReference>
<dbReference type="PRINTS" id="PR00418">
    <property type="entry name" value="TPI2FAMILY"/>
</dbReference>
<evidence type="ECO:0000256" key="1">
    <source>
        <dbReference type="ARBA" id="ARBA00000185"/>
    </source>
</evidence>
<dbReference type="CDD" id="cd00822">
    <property type="entry name" value="TopoII_Trans_DNA_gyrase"/>
    <property type="match status" value="1"/>
</dbReference>
<dbReference type="Pfam" id="PF01751">
    <property type="entry name" value="Toprim"/>
    <property type="match status" value="1"/>
</dbReference>
<comment type="caution">
    <text evidence="15">The sequence shown here is derived from an EMBL/GenBank/DDBJ whole genome shotgun (WGS) entry which is preliminary data.</text>
</comment>
<comment type="cofactor">
    <cofactor evidence="2">
        <name>Mg(2+)</name>
        <dbReference type="ChEBI" id="CHEBI:18420"/>
    </cofactor>
</comment>
<dbReference type="GO" id="GO:0046872">
    <property type="term" value="F:metal ion binding"/>
    <property type="evidence" value="ECO:0007669"/>
    <property type="project" value="UniProtKB-KW"/>
</dbReference>
<dbReference type="InterPro" id="IPR013506">
    <property type="entry name" value="Topo_IIA_bsu_dom2"/>
</dbReference>
<comment type="function">
    <text evidence="11">Control of topological states of DNA by transient breakage and subsequent rejoining of DNA strands. Topoisomerase II makes double-strand breaks.</text>
</comment>
<sequence>MATRSGRWCTALLVLAVLAALAQRAGGAAMAGARRPGGVLASRGSRVGATATAPGGATAAAAAGAAAASRGYSADDITVLEGLEPVRKRPGMYIGSTGPAGLHHLVYEVVDNSVDEALAGHCTRIRVLLETDGSVVVEDDGRGIPCGTHAKTGRSALETVMTVLHAGGKFGDNGYSVSGGLHGVGVSVVNALSERCVVEVRREGHEHRMGFARGVPTGSLERTPLVLAEPPPPPPKVIAAAAAAGAPRRLGRWRERATGTRVRFLADGTIFKHGVSYDAETLARRFDQLAYLNAGLVIELVDLRPPAARARASARARADADVGDGGADDGDGGGGGGDGGADAAAETGAGAEAGAEAEAEAAGAPAAGADDGMAAAFAETGFLPAGARAWSFEHAGGIEEMVADLCGGKTLAATLEGGGLDGGGAQGAATTAAAKPRRAGANGAGAGAPAALLCATPIVISGERRGVGIEIALQWAATSYSERLLGFANGIHTPAGGSHVDGLKVALTRVVNAALKRAAAGGGPAAAATGAGAGSGSAAPKIKGAKDVGGSLSGEFIREGLTAVISVKLTNPEFEGQTKSKLGSSEVRSAVDSLVCEQLATYFDFNPKVLSAVAAKAIAAARAAEAAKAARDLLRSKSVMHRTVLPGKLSDCQSDDPRVSEIFLVEGDSAGGSAKQGRDRRTQAVDEKRMYKNTEVQALVTSLGLGVRGEGIADGTLRYHRVIVMTDADVDGAHIRTLLLTFFYRYAPELIHGGYVYVACPPLFKVAVGQRTVYATSDEEASVLLRQSPKATIQRFKGLGEMMPEELWRTTMDPKRRMLKQISVLDAARADTVFTTLMGENVAPRKAFIENRAQHLEPDEIDI</sequence>
<keyword evidence="9 11" id="KW-0238">DNA-binding</keyword>
<dbReference type="InterPro" id="IPR002288">
    <property type="entry name" value="DNA_gyrase_B_C"/>
</dbReference>
<feature type="region of interest" description="Disordered" evidence="12">
    <location>
        <begin position="314"/>
        <end position="365"/>
    </location>
</feature>
<keyword evidence="16" id="KW-1185">Reference proteome</keyword>
<dbReference type="AlphaFoldDB" id="A0A8J5XBA1"/>
<dbReference type="InterPro" id="IPR013759">
    <property type="entry name" value="Topo_IIA_B_C"/>
</dbReference>
<dbReference type="InterPro" id="IPR014721">
    <property type="entry name" value="Ribsml_uS5_D2-typ_fold_subgr"/>
</dbReference>
<dbReference type="SUPFAM" id="SSF55874">
    <property type="entry name" value="ATPase domain of HSP90 chaperone/DNA topoisomerase II/histidine kinase"/>
    <property type="match status" value="1"/>
</dbReference>
<comment type="similarity">
    <text evidence="3">Belongs to the type II topoisomerase GyrB family.</text>
</comment>
<dbReference type="OMA" id="QLWSTTM"/>
<dbReference type="GO" id="GO:0003918">
    <property type="term" value="F:DNA topoisomerase type II (double strand cut, ATP-hydrolyzing) activity"/>
    <property type="evidence" value="ECO:0007669"/>
    <property type="project" value="UniProtKB-UniRule"/>
</dbReference>
<dbReference type="Pfam" id="PF00986">
    <property type="entry name" value="DNA_gyraseB_C"/>
    <property type="match status" value="1"/>
</dbReference>
<evidence type="ECO:0000256" key="7">
    <source>
        <dbReference type="ARBA" id="ARBA00022842"/>
    </source>
</evidence>
<evidence type="ECO:0000259" key="14">
    <source>
        <dbReference type="PROSITE" id="PS50880"/>
    </source>
</evidence>
<gene>
    <name evidence="15" type="ORF">KFE25_004894</name>
</gene>
<dbReference type="Pfam" id="PF02518">
    <property type="entry name" value="HATPase_c"/>
    <property type="match status" value="1"/>
</dbReference>
<evidence type="ECO:0000256" key="2">
    <source>
        <dbReference type="ARBA" id="ARBA00001946"/>
    </source>
</evidence>
<comment type="subunit">
    <text evidence="11">Homodimer.</text>
</comment>
<dbReference type="InterPro" id="IPR001241">
    <property type="entry name" value="Topo_IIA"/>
</dbReference>
<dbReference type="Gene3D" id="3.40.50.670">
    <property type="match status" value="1"/>
</dbReference>
<keyword evidence="4" id="KW-0479">Metal-binding</keyword>
<feature type="domain" description="Toprim" evidence="14">
    <location>
        <begin position="660"/>
        <end position="762"/>
    </location>
</feature>
<dbReference type="InterPro" id="IPR003594">
    <property type="entry name" value="HATPase_dom"/>
</dbReference>
<evidence type="ECO:0000313" key="15">
    <source>
        <dbReference type="EMBL" id="KAG8463383.1"/>
    </source>
</evidence>
<dbReference type="PANTHER" id="PTHR45866:SF1">
    <property type="entry name" value="DNA GYRASE SUBUNIT B, MITOCHONDRIAL"/>
    <property type="match status" value="1"/>
</dbReference>
<accession>A0A8J5XBA1</accession>
<keyword evidence="10 11" id="KW-0413">Isomerase</keyword>
<dbReference type="SMART" id="SM00387">
    <property type="entry name" value="HATPase_c"/>
    <property type="match status" value="1"/>
</dbReference>
<dbReference type="Gene3D" id="3.30.230.10">
    <property type="match status" value="1"/>
</dbReference>
<dbReference type="PROSITE" id="PS00177">
    <property type="entry name" value="TOPOISOMERASE_II"/>
    <property type="match status" value="1"/>
</dbReference>
<dbReference type="Gene3D" id="3.30.565.10">
    <property type="entry name" value="Histidine kinase-like ATPase, C-terminal domain"/>
    <property type="match status" value="1"/>
</dbReference>
<protein>
    <recommendedName>
        <fullName evidence="11">DNA topoisomerase 2</fullName>
        <ecNumber evidence="11">5.6.2.2</ecNumber>
    </recommendedName>
</protein>